<dbReference type="Gene3D" id="3.10.490.10">
    <property type="entry name" value="Gamma-glutamyl cyclotransferase-like"/>
    <property type="match status" value="1"/>
</dbReference>
<evidence type="ECO:0000256" key="1">
    <source>
        <dbReference type="ARBA" id="ARBA00012346"/>
    </source>
</evidence>
<keyword evidence="2" id="KW-0456">Lyase</keyword>
<dbReference type="AlphaFoldDB" id="A0A811V5E6"/>
<dbReference type="Proteomes" id="UP000606786">
    <property type="component" value="Unassembled WGS sequence"/>
</dbReference>
<proteinExistence type="predicted"/>
<dbReference type="EC" id="4.3.2.9" evidence="1"/>
<accession>A0A811V5E6</accession>
<evidence type="ECO:0000313" key="5">
    <source>
        <dbReference type="EMBL" id="CAD7005768.1"/>
    </source>
</evidence>
<evidence type="ECO:0000313" key="6">
    <source>
        <dbReference type="Proteomes" id="UP000606786"/>
    </source>
</evidence>
<name>A0A811V5E6_CERCA</name>
<reference evidence="5" key="1">
    <citation type="submission" date="2020-11" db="EMBL/GenBank/DDBJ databases">
        <authorList>
            <person name="Whitehead M."/>
        </authorList>
    </citation>
    <scope>NUCLEOTIDE SEQUENCE</scope>
    <source>
        <strain evidence="5">EGII</strain>
    </source>
</reference>
<evidence type="ECO:0000256" key="2">
    <source>
        <dbReference type="ARBA" id="ARBA00023239"/>
    </source>
</evidence>
<dbReference type="InterPro" id="IPR013024">
    <property type="entry name" value="GGCT-like"/>
</dbReference>
<evidence type="ECO:0000256" key="3">
    <source>
        <dbReference type="PIRSR" id="PIRSR617939-1"/>
    </source>
</evidence>
<gene>
    <name evidence="5" type="ORF">CCAP1982_LOCUS14116</name>
</gene>
<keyword evidence="6" id="KW-1185">Reference proteome</keyword>
<protein>
    <recommendedName>
        <fullName evidence="1">gamma-glutamylcyclotransferase</fullName>
        <ecNumber evidence="1">4.3.2.9</ecNumber>
    </recommendedName>
</protein>
<feature type="active site" description="Proton acceptor" evidence="3">
    <location>
        <position position="82"/>
    </location>
</feature>
<sequence length="183" mass="20708">MSSKFYYFGFGSNLLAKRIHIQNPTAVRIGPGKLENYQLDFYTSSRTWYGAPATIVPNSGSCVYGAIWEIDNSNLKDLDDQEGVSHGIYVPITVPVLHLTDGKSIECRAYHLTNQPEGDVRCLKPEEIPYDRQPSKTYLKTIVKGAQETCLPADYIQWLRTIIHNGKMVEVLEKKLELEDVVL</sequence>
<dbReference type="Pfam" id="PF13772">
    <property type="entry name" value="AIG2_2"/>
    <property type="match status" value="1"/>
</dbReference>
<dbReference type="EMBL" id="CAJHJT010000034">
    <property type="protein sequence ID" value="CAD7005768.1"/>
    <property type="molecule type" value="Genomic_DNA"/>
</dbReference>
<dbReference type="PANTHER" id="PTHR12935">
    <property type="entry name" value="GAMMA-GLUTAMYLCYCLOTRANSFERASE"/>
    <property type="match status" value="1"/>
</dbReference>
<feature type="binding site" evidence="4">
    <location>
        <begin position="7"/>
        <end position="12"/>
    </location>
    <ligand>
        <name>substrate</name>
    </ligand>
</feature>
<dbReference type="OrthoDB" id="2924818at2759"/>
<dbReference type="InterPro" id="IPR036568">
    <property type="entry name" value="GGCT-like_sf"/>
</dbReference>
<dbReference type="InterPro" id="IPR017939">
    <property type="entry name" value="G-Glutamylcylcotransferase"/>
</dbReference>
<dbReference type="PANTHER" id="PTHR12935:SF0">
    <property type="entry name" value="GAMMA-GLUTAMYLCYCLOTRANSFERASE"/>
    <property type="match status" value="1"/>
</dbReference>
<dbReference type="GO" id="GO:0003839">
    <property type="term" value="F:gamma-glutamylcyclotransferase activity"/>
    <property type="evidence" value="ECO:0007669"/>
    <property type="project" value="UniProtKB-EC"/>
</dbReference>
<evidence type="ECO:0000256" key="4">
    <source>
        <dbReference type="PIRSR" id="PIRSR617939-2"/>
    </source>
</evidence>
<comment type="caution">
    <text evidence="5">The sequence shown here is derived from an EMBL/GenBank/DDBJ whole genome shotgun (WGS) entry which is preliminary data.</text>
</comment>
<dbReference type="CDD" id="cd06661">
    <property type="entry name" value="GGCT_like"/>
    <property type="match status" value="1"/>
</dbReference>
<organism evidence="5 6">
    <name type="scientific">Ceratitis capitata</name>
    <name type="common">Mediterranean fruit fly</name>
    <name type="synonym">Tephritis capitata</name>
    <dbReference type="NCBI Taxonomy" id="7213"/>
    <lineage>
        <taxon>Eukaryota</taxon>
        <taxon>Metazoa</taxon>
        <taxon>Ecdysozoa</taxon>
        <taxon>Arthropoda</taxon>
        <taxon>Hexapoda</taxon>
        <taxon>Insecta</taxon>
        <taxon>Pterygota</taxon>
        <taxon>Neoptera</taxon>
        <taxon>Endopterygota</taxon>
        <taxon>Diptera</taxon>
        <taxon>Brachycera</taxon>
        <taxon>Muscomorpha</taxon>
        <taxon>Tephritoidea</taxon>
        <taxon>Tephritidae</taxon>
        <taxon>Ceratitis</taxon>
        <taxon>Ceratitis</taxon>
    </lineage>
</organism>
<dbReference type="SUPFAM" id="SSF110857">
    <property type="entry name" value="Gamma-glutamyl cyclotransferase-like"/>
    <property type="match status" value="1"/>
</dbReference>
<feature type="binding site" evidence="4">
    <location>
        <position position="138"/>
    </location>
    <ligand>
        <name>substrate</name>
    </ligand>
</feature>